<keyword evidence="3" id="KW-1185">Reference proteome</keyword>
<feature type="domain" description="Malonyl-CoA:ACP transacylase (MAT)" evidence="1">
    <location>
        <begin position="108"/>
        <end position="322"/>
    </location>
</feature>
<dbReference type="Gene3D" id="3.30.70.250">
    <property type="entry name" value="Malonyl-CoA ACP transacylase, ACP-binding"/>
    <property type="match status" value="1"/>
</dbReference>
<organism evidence="2 3">
    <name type="scientific">Vespula maculifrons</name>
    <name type="common">Eastern yellow jacket</name>
    <name type="synonym">Wasp</name>
    <dbReference type="NCBI Taxonomy" id="7453"/>
    <lineage>
        <taxon>Eukaryota</taxon>
        <taxon>Metazoa</taxon>
        <taxon>Ecdysozoa</taxon>
        <taxon>Arthropoda</taxon>
        <taxon>Hexapoda</taxon>
        <taxon>Insecta</taxon>
        <taxon>Pterygota</taxon>
        <taxon>Neoptera</taxon>
        <taxon>Endopterygota</taxon>
        <taxon>Hymenoptera</taxon>
        <taxon>Apocrita</taxon>
        <taxon>Aculeata</taxon>
        <taxon>Vespoidea</taxon>
        <taxon>Vespidae</taxon>
        <taxon>Vespinae</taxon>
        <taxon>Vespula</taxon>
    </lineage>
</organism>
<dbReference type="InterPro" id="IPR016039">
    <property type="entry name" value="Thiolase-like"/>
</dbReference>
<proteinExistence type="predicted"/>
<comment type="caution">
    <text evidence="2">The sequence shown here is derived from an EMBL/GenBank/DDBJ whole genome shotgun (WGS) entry which is preliminary data.</text>
</comment>
<accession>A0ABD2CUG3</accession>
<dbReference type="SMART" id="SM00827">
    <property type="entry name" value="PKS_AT"/>
    <property type="match status" value="1"/>
</dbReference>
<dbReference type="Pfam" id="PF16197">
    <property type="entry name" value="KAsynt_C_assoc"/>
    <property type="match status" value="1"/>
</dbReference>
<dbReference type="Pfam" id="PF21149">
    <property type="entry name" value="FAS_pseudo-KR"/>
    <property type="match status" value="1"/>
</dbReference>
<dbReference type="InterPro" id="IPR049391">
    <property type="entry name" value="FAS_pseudo-KR"/>
</dbReference>
<dbReference type="Gene3D" id="3.40.50.720">
    <property type="entry name" value="NAD(P)-binding Rossmann-like Domain"/>
    <property type="match status" value="1"/>
</dbReference>
<dbReference type="Gene3D" id="3.40.47.10">
    <property type="match status" value="1"/>
</dbReference>
<dbReference type="InterPro" id="IPR050091">
    <property type="entry name" value="PKS_NRPS_Biosynth_Enz"/>
</dbReference>
<dbReference type="InterPro" id="IPR014043">
    <property type="entry name" value="Acyl_transferase_dom"/>
</dbReference>
<dbReference type="Pfam" id="PF08659">
    <property type="entry name" value="KR"/>
    <property type="match status" value="1"/>
</dbReference>
<dbReference type="SUPFAM" id="SSF52151">
    <property type="entry name" value="FabD/lysophospholipase-like"/>
    <property type="match status" value="1"/>
</dbReference>
<evidence type="ECO:0000313" key="3">
    <source>
        <dbReference type="Proteomes" id="UP001607303"/>
    </source>
</evidence>
<dbReference type="PANTHER" id="PTHR43775">
    <property type="entry name" value="FATTY ACID SYNTHASE"/>
    <property type="match status" value="1"/>
</dbReference>
<dbReference type="InterPro" id="IPR032821">
    <property type="entry name" value="PKS_assoc"/>
</dbReference>
<name>A0ABD2CUG3_VESMC</name>
<evidence type="ECO:0000259" key="1">
    <source>
        <dbReference type="SMART" id="SM00827"/>
    </source>
</evidence>
<dbReference type="InterPro" id="IPR013968">
    <property type="entry name" value="PKS_KR"/>
</dbReference>
<dbReference type="Gene3D" id="3.40.366.10">
    <property type="entry name" value="Malonyl-Coenzyme A Acyl Carrier Protein, domain 2"/>
    <property type="match status" value="1"/>
</dbReference>
<dbReference type="EMBL" id="JAYRBN010000032">
    <property type="protein sequence ID" value="KAL2748285.1"/>
    <property type="molecule type" value="Genomic_DNA"/>
</dbReference>
<dbReference type="Proteomes" id="UP001607303">
    <property type="component" value="Unassembled WGS sequence"/>
</dbReference>
<gene>
    <name evidence="2" type="ORF">V1477_003570</name>
</gene>
<dbReference type="Pfam" id="PF00698">
    <property type="entry name" value="Acyl_transf_1"/>
    <property type="match status" value="1"/>
</dbReference>
<dbReference type="AlphaFoldDB" id="A0ABD2CUG3"/>
<dbReference type="InterPro" id="IPR016035">
    <property type="entry name" value="Acyl_Trfase/lysoPLipase"/>
</dbReference>
<evidence type="ECO:0000313" key="2">
    <source>
        <dbReference type="EMBL" id="KAL2748285.1"/>
    </source>
</evidence>
<sequence>MYTHAFDDTHLLLQLNLKIKIKNKLPDDDLPRLVTVSGRIVEAVKTILHEIDDRPTDIEFIRLFHDIYQKAIPGHFYPRYMITDIKQSGTKTWDIEKFSDTKKSICFVFPGMDSQWPGMCKTLMKFLTFAKVIEKCDAVLKPRKLHIYQILTRIDNSILENTLHSFVGIVAVQIGLVDLLTSVGILPDYIIGYPVGELGCVYANESLIAKETILVAYSQGIFVIETNTPHYSVAVVGLGYEDLRDLCPNNINVMCHNGLDSSTITGSNMDQLIIERKHLLKVEALQGYLFIFDVPVQFYENIDVIAGVEIHKVSASAIARKRSISDSIIKEYKFTAYRDRRETSLREILILSVYITLENISIIKIKTIELVVDVDNILAEKLASLLVLDISNKLSLVQANVNVFTSEGKLDNIPEGIMVSEINMIETGEKVSFAIGYDLLTIGKKDNLKKLLNSTKDGGFILSREQMNTSSNLSILQEFQLRTVLEKRTSEDFWVLLKKTDKIPKNTMIIDVNSNEFNWLQKVQSILARNEEQNIDNTRIILVEEGNFNSGLLGFINCLQKETGGNIFRAVLIQDLKAPKFSLNLPLYPEQLEMDLVTNVLRPGNDVSLDQIMNTNDENEICSIFSKLIKENVIKLIIRTAFDKDQVETAFRFMANGKHVGKMLIKIHQETESLNTRILAELSYVCIPTKSYIVLSGLGSFGLDLVDWLILRNAQNIVISSRNGIKYSYQHMRIKLWKSYGVNMIILSPVDGIFKLLDLNFAKLMERNNKPTDDSSLNEIETNQILFMTNMLRQFYDEILAIEIAIPFKTNSVEGWDEIFFLPGIEGYADVFKTLESKIKSPATCFQFETKYELKTGQFHFTGRSEFMLVEYSFGCLITIELTRKLEAK</sequence>
<dbReference type="Gene3D" id="3.30.70.3290">
    <property type="match status" value="1"/>
</dbReference>
<dbReference type="PANTHER" id="PTHR43775:SF23">
    <property type="entry name" value="FATTY ACID SYNTHASE 3"/>
    <property type="match status" value="1"/>
</dbReference>
<protein>
    <submittedName>
        <fullName evidence="2">Fatty acid synthase-like</fullName>
    </submittedName>
</protein>
<dbReference type="InterPro" id="IPR001227">
    <property type="entry name" value="Ac_transferase_dom_sf"/>
</dbReference>
<reference evidence="2 3" key="1">
    <citation type="journal article" date="2024" name="Ann. Entomol. Soc. Am.">
        <title>Genomic analyses of the southern and eastern yellowjacket wasps (Hymenoptera: Vespidae) reveal evolutionary signatures of social life.</title>
        <authorList>
            <person name="Catto M.A."/>
            <person name="Caine P.B."/>
            <person name="Orr S.E."/>
            <person name="Hunt B.G."/>
            <person name="Goodisman M.A.D."/>
        </authorList>
    </citation>
    <scope>NUCLEOTIDE SEQUENCE [LARGE SCALE GENOMIC DNA]</scope>
    <source>
        <strain evidence="2">232</strain>
        <tissue evidence="2">Head and thorax</tissue>
    </source>
</reference>